<sequence length="91" mass="10037">MTEITLMTPERFAALDTEMQAMHETWRSRWCGGGMCACMGCANRSGGLLGKGFTEAEWKEYCAAKGIVAPPVPTSEEVHRVLRQIFGNPVE</sequence>
<accession>A0A7W7KFB8</accession>
<comment type="caution">
    <text evidence="1">The sequence shown here is derived from an EMBL/GenBank/DDBJ whole genome shotgun (WGS) entry which is preliminary data.</text>
</comment>
<reference evidence="1 2" key="1">
    <citation type="submission" date="2020-08" db="EMBL/GenBank/DDBJ databases">
        <title>Functional genomics of gut bacteria from endangered species of beetles.</title>
        <authorList>
            <person name="Carlos-Shanley C."/>
        </authorList>
    </citation>
    <scope>NUCLEOTIDE SEQUENCE [LARGE SCALE GENOMIC DNA]</scope>
    <source>
        <strain evidence="1 2">S00179</strain>
    </source>
</reference>
<dbReference type="Proteomes" id="UP000566995">
    <property type="component" value="Unassembled WGS sequence"/>
</dbReference>
<evidence type="ECO:0000313" key="1">
    <source>
        <dbReference type="EMBL" id="MBB4861465.1"/>
    </source>
</evidence>
<dbReference type="EMBL" id="JACHLI010000001">
    <property type="protein sequence ID" value="MBB4861465.1"/>
    <property type="molecule type" value="Genomic_DNA"/>
</dbReference>
<evidence type="ECO:0000313" key="2">
    <source>
        <dbReference type="Proteomes" id="UP000566995"/>
    </source>
</evidence>
<gene>
    <name evidence="1" type="ORF">HNP46_000276</name>
</gene>
<organism evidence="1 2">
    <name type="scientific">Pseudomonas nitroreducens</name>
    <dbReference type="NCBI Taxonomy" id="46680"/>
    <lineage>
        <taxon>Bacteria</taxon>
        <taxon>Pseudomonadati</taxon>
        <taxon>Pseudomonadota</taxon>
        <taxon>Gammaproteobacteria</taxon>
        <taxon>Pseudomonadales</taxon>
        <taxon>Pseudomonadaceae</taxon>
        <taxon>Pseudomonas</taxon>
    </lineage>
</organism>
<dbReference type="AlphaFoldDB" id="A0A7W7KFB8"/>
<protein>
    <submittedName>
        <fullName evidence="1">Uncharacterized protein</fullName>
    </submittedName>
</protein>
<dbReference type="RefSeq" id="WP_184585728.1">
    <property type="nucleotide sequence ID" value="NZ_JACHLI010000001.1"/>
</dbReference>
<proteinExistence type="predicted"/>
<name>A0A7W7KFB8_PSENT</name>